<dbReference type="EMBL" id="CP034459">
    <property type="protein sequence ID" value="QBM89773.1"/>
    <property type="molecule type" value="Genomic_DNA"/>
</dbReference>
<dbReference type="AlphaFoldDB" id="A0A4V1AEM9"/>
<dbReference type="GO" id="GO:0006368">
    <property type="term" value="P:transcription elongation by RNA polymerase II"/>
    <property type="evidence" value="ECO:0007669"/>
    <property type="project" value="InterPro"/>
</dbReference>
<feature type="compositionally biased region" description="Basic and acidic residues" evidence="4">
    <location>
        <begin position="426"/>
        <end position="442"/>
    </location>
</feature>
<evidence type="ECO:0000256" key="1">
    <source>
        <dbReference type="ARBA" id="ARBA00004123"/>
    </source>
</evidence>
<keyword evidence="3" id="KW-0539">Nucleus</keyword>
<dbReference type="GO" id="GO:0003682">
    <property type="term" value="F:chromatin binding"/>
    <property type="evidence" value="ECO:0007669"/>
    <property type="project" value="TreeGrafter"/>
</dbReference>
<keyword evidence="6" id="KW-1185">Reference proteome</keyword>
<feature type="compositionally biased region" description="Acidic residues" evidence="4">
    <location>
        <begin position="404"/>
        <end position="425"/>
    </location>
</feature>
<dbReference type="Proteomes" id="UP000292447">
    <property type="component" value="Chromosome IV"/>
</dbReference>
<sequence>MSKLQKPVRQDYIAKVRYINNLPPPPLNPKFLKYNTTTPLTPAQENEYLLSSLFRKENFNPYIAQIDEEYGMPLNVLQVAGFLDGLAKNALSANNSVPLHAKDRALLRDAGVGKINKLEPGVSFLRRTEYIAERLASAKPEEKPLAKREPANDRVDPDSQLLAVEQSFDDAQKSLDNYKELRHPRKTKLRATAAFPLLPDTGLMDTTFMAVKFTGLALMSRELQAQRSREKGKFDEQLHRDALTCAVYRPITSEDGEWVSVYQMKDKAALQELKSKLDSTEKEQPANLLDGDDTDAPAYRFRHHKNYDMLYHPFSKPYEELALKFVSESGESEEPASGENGKKRRAAYYCPISGRVELKKHRASTNTEINRFLDESTMDYIDFKLREPNTNELRKMDNVRSEYDPMEYEGEDEDEDEDDGEMDEGVEGKDVAEEFDEAAKDE</sequence>
<dbReference type="PANTHER" id="PTHR23188">
    <property type="entry name" value="RNA POLYMERASE II-ASSOCIATED FACTOR 1 HOMOLOG"/>
    <property type="match status" value="1"/>
</dbReference>
<evidence type="ECO:0000256" key="4">
    <source>
        <dbReference type="SAM" id="MobiDB-lite"/>
    </source>
</evidence>
<dbReference type="STRING" id="2163413.A0A4V1AEM9"/>
<evidence type="ECO:0000313" key="5">
    <source>
        <dbReference type="EMBL" id="QBM89773.1"/>
    </source>
</evidence>
<comment type="subcellular location">
    <subcellularLocation>
        <location evidence="1">Nucleus</location>
    </subcellularLocation>
</comment>
<evidence type="ECO:0000256" key="2">
    <source>
        <dbReference type="ARBA" id="ARBA00007560"/>
    </source>
</evidence>
<protein>
    <submittedName>
        <fullName evidence="5">RNA polymerase II-associated factor 1</fullName>
    </submittedName>
</protein>
<organism evidence="5 6">
    <name type="scientific">Metschnikowia aff. pulcherrima</name>
    <dbReference type="NCBI Taxonomy" id="2163413"/>
    <lineage>
        <taxon>Eukaryota</taxon>
        <taxon>Fungi</taxon>
        <taxon>Dikarya</taxon>
        <taxon>Ascomycota</taxon>
        <taxon>Saccharomycotina</taxon>
        <taxon>Pichiomycetes</taxon>
        <taxon>Metschnikowiaceae</taxon>
        <taxon>Metschnikowia</taxon>
    </lineage>
</organism>
<dbReference type="InterPro" id="IPR007133">
    <property type="entry name" value="RNA_pol_II-assoc_Paf1"/>
</dbReference>
<evidence type="ECO:0000256" key="3">
    <source>
        <dbReference type="ARBA" id="ARBA00023242"/>
    </source>
</evidence>
<reference evidence="6" key="1">
    <citation type="submission" date="2019-03" db="EMBL/GenBank/DDBJ databases">
        <title>Snf2 controls pulcherriminic acid biosynthesis and connects pigmentation and antifungal activity of the yeast Metschnikowia pulcherrima.</title>
        <authorList>
            <person name="Gore-Lloyd D."/>
            <person name="Sumann I."/>
            <person name="Brachmann A.O."/>
            <person name="Schneeberger K."/>
            <person name="Ortiz-Merino R.A."/>
            <person name="Moreno-Beltran M."/>
            <person name="Schlaefli M."/>
            <person name="Kirner P."/>
            <person name="Santos Kron A."/>
            <person name="Wolfe K.H."/>
            <person name="Piel J."/>
            <person name="Ahrens C.H."/>
            <person name="Henk D."/>
            <person name="Freimoser F.M."/>
        </authorList>
    </citation>
    <scope>NUCLEOTIDE SEQUENCE [LARGE SCALE GENOMIC DNA]</scope>
    <source>
        <strain evidence="6">APC 1.2</strain>
    </source>
</reference>
<evidence type="ECO:0000313" key="6">
    <source>
        <dbReference type="Proteomes" id="UP000292447"/>
    </source>
</evidence>
<name>A0A4V1AEM9_9ASCO</name>
<gene>
    <name evidence="5" type="primary">MPUL0D08560</name>
    <name evidence="5" type="ORF">METSCH_D08560</name>
</gene>
<feature type="region of interest" description="Disordered" evidence="4">
    <location>
        <begin position="389"/>
        <end position="442"/>
    </location>
</feature>
<accession>A0A4V1AEM9</accession>
<dbReference type="GO" id="GO:0016593">
    <property type="term" value="C:Cdc73/Paf1 complex"/>
    <property type="evidence" value="ECO:0007669"/>
    <property type="project" value="InterPro"/>
</dbReference>
<proteinExistence type="inferred from homology"/>
<dbReference type="Pfam" id="PF03985">
    <property type="entry name" value="Paf1"/>
    <property type="match status" value="1"/>
</dbReference>
<feature type="compositionally biased region" description="Basic and acidic residues" evidence="4">
    <location>
        <begin position="389"/>
        <end position="403"/>
    </location>
</feature>
<comment type="similarity">
    <text evidence="2">Belongs to the PAF1 family.</text>
</comment>
<dbReference type="PANTHER" id="PTHR23188:SF12">
    <property type="entry name" value="RNA POLYMERASE II-ASSOCIATED FACTOR 1 HOMOLOG"/>
    <property type="match status" value="1"/>
</dbReference>
<dbReference type="GO" id="GO:0000993">
    <property type="term" value="F:RNA polymerase II complex binding"/>
    <property type="evidence" value="ECO:0007669"/>
    <property type="project" value="TreeGrafter"/>
</dbReference>